<evidence type="ECO:0000313" key="2">
    <source>
        <dbReference type="Proteomes" id="UP001381693"/>
    </source>
</evidence>
<evidence type="ECO:0000313" key="1">
    <source>
        <dbReference type="EMBL" id="KAK7083737.1"/>
    </source>
</evidence>
<dbReference type="AlphaFoldDB" id="A0AAN9AFH1"/>
<name>A0AAN9AFH1_HALRR</name>
<sequence>MNEDCCSHSLESNFVEDIQKRNEWEKDEEDKEASPVELKIGSMEDKIVARNLQKNFRYSEVPSEKEQIFSYDKAFCDHMFLREEDEACNTTPNELISIRKSHTSGDVKEIRLKQVKEKVQFKREKKIFYQDQEKRRVSKSETSENVNVLEDVKVMDKSKDIISEDIDKIAECENNKQKETSPLEFTEVNVKILLDPVNH</sequence>
<proteinExistence type="predicted"/>
<reference evidence="1 2" key="1">
    <citation type="submission" date="2023-11" db="EMBL/GenBank/DDBJ databases">
        <title>Halocaridina rubra genome assembly.</title>
        <authorList>
            <person name="Smith C."/>
        </authorList>
    </citation>
    <scope>NUCLEOTIDE SEQUENCE [LARGE SCALE GENOMIC DNA]</scope>
    <source>
        <strain evidence="1">EP-1</strain>
        <tissue evidence="1">Whole</tissue>
    </source>
</reference>
<accession>A0AAN9AFH1</accession>
<dbReference type="EMBL" id="JAXCGZ010002598">
    <property type="protein sequence ID" value="KAK7083737.1"/>
    <property type="molecule type" value="Genomic_DNA"/>
</dbReference>
<organism evidence="1 2">
    <name type="scientific">Halocaridina rubra</name>
    <name type="common">Hawaiian red shrimp</name>
    <dbReference type="NCBI Taxonomy" id="373956"/>
    <lineage>
        <taxon>Eukaryota</taxon>
        <taxon>Metazoa</taxon>
        <taxon>Ecdysozoa</taxon>
        <taxon>Arthropoda</taxon>
        <taxon>Crustacea</taxon>
        <taxon>Multicrustacea</taxon>
        <taxon>Malacostraca</taxon>
        <taxon>Eumalacostraca</taxon>
        <taxon>Eucarida</taxon>
        <taxon>Decapoda</taxon>
        <taxon>Pleocyemata</taxon>
        <taxon>Caridea</taxon>
        <taxon>Atyoidea</taxon>
        <taxon>Atyidae</taxon>
        <taxon>Halocaridina</taxon>
    </lineage>
</organism>
<keyword evidence="2" id="KW-1185">Reference proteome</keyword>
<protein>
    <submittedName>
        <fullName evidence="1">Uncharacterized protein</fullName>
    </submittedName>
</protein>
<dbReference type="Proteomes" id="UP001381693">
    <property type="component" value="Unassembled WGS sequence"/>
</dbReference>
<comment type="caution">
    <text evidence="1">The sequence shown here is derived from an EMBL/GenBank/DDBJ whole genome shotgun (WGS) entry which is preliminary data.</text>
</comment>
<gene>
    <name evidence="1" type="ORF">SK128_028384</name>
</gene>